<dbReference type="RefSeq" id="WP_190450926.1">
    <property type="nucleotide sequence ID" value="NZ_JAMPLM010000002.1"/>
</dbReference>
<name>A0ABV0KEW3_9CYAN</name>
<comment type="caution">
    <text evidence="10">The sequence shown here is derived from an EMBL/GenBank/DDBJ whole genome shotgun (WGS) entry which is preliminary data.</text>
</comment>
<dbReference type="Pfam" id="PF12704">
    <property type="entry name" value="MacB_PCD"/>
    <property type="match status" value="1"/>
</dbReference>
<evidence type="ECO:0000256" key="2">
    <source>
        <dbReference type="ARBA" id="ARBA00022448"/>
    </source>
</evidence>
<feature type="domain" description="MacB-like periplasmic core" evidence="9">
    <location>
        <begin position="21"/>
        <end position="263"/>
    </location>
</feature>
<sequence>MASIARKNLFEDIPRFLVAQAGIMFAVSLVTIQIGILHGFTRSTGLLIDQSSADLWVASEDMVHLEVTSPLPLEQLVKVRSIEGVQRAEALMIRAALWRASDRTIAPIRLYGFDPNGQLFANWKLTQGNITALNTAYTMLIDKAQLMALNLKQVGDGGSIGSLPATVVGLATDTQSMASSATAFTSLETANAFSTSGLRSTANIRIQNGEVEVLNNVEAAPARSSKNPPPAPRKLSLSDSITFILVKAEPDQDAQALRQRLDAALPGIRTLTKAEMAQQTRDYWEKRTGVGFILGLGATVGFVVGMVVVSQILYSSVADHIKEYGTLKAMGASDWIIYRVITEQALWMAVLGYLPSMALCIGLGTWTMAAKGIMILISPVTAAGVFCITVVMCVGSAMFAIQKVTRVDPAIVFKA</sequence>
<dbReference type="PANTHER" id="PTHR43738:SF1">
    <property type="entry name" value="HEMIN TRANSPORT SYSTEM PERMEASE PROTEIN HRTB-RELATED"/>
    <property type="match status" value="1"/>
</dbReference>
<gene>
    <name evidence="10" type="ORF">NDI38_04945</name>
</gene>
<dbReference type="InterPro" id="IPR025857">
    <property type="entry name" value="MacB_PCD"/>
</dbReference>
<keyword evidence="3" id="KW-1003">Cell membrane</keyword>
<evidence type="ECO:0000259" key="8">
    <source>
        <dbReference type="Pfam" id="PF02687"/>
    </source>
</evidence>
<keyword evidence="2" id="KW-0813">Transport</keyword>
<feature type="transmembrane region" description="Helical" evidence="7">
    <location>
        <begin position="373"/>
        <end position="401"/>
    </location>
</feature>
<keyword evidence="6 7" id="KW-0472">Membrane</keyword>
<protein>
    <submittedName>
        <fullName evidence="10">ABC transporter permease</fullName>
    </submittedName>
</protein>
<dbReference type="InterPro" id="IPR003838">
    <property type="entry name" value="ABC3_permease_C"/>
</dbReference>
<evidence type="ECO:0000313" key="11">
    <source>
        <dbReference type="Proteomes" id="UP001476950"/>
    </source>
</evidence>
<feature type="transmembrane region" description="Helical" evidence="7">
    <location>
        <begin position="16"/>
        <end position="37"/>
    </location>
</feature>
<evidence type="ECO:0000256" key="6">
    <source>
        <dbReference type="ARBA" id="ARBA00023136"/>
    </source>
</evidence>
<evidence type="ECO:0000256" key="3">
    <source>
        <dbReference type="ARBA" id="ARBA00022475"/>
    </source>
</evidence>
<organism evidence="10 11">
    <name type="scientific">Stenomitos frigidus AS-A4</name>
    <dbReference type="NCBI Taxonomy" id="2933935"/>
    <lineage>
        <taxon>Bacteria</taxon>
        <taxon>Bacillati</taxon>
        <taxon>Cyanobacteriota</taxon>
        <taxon>Cyanophyceae</taxon>
        <taxon>Leptolyngbyales</taxon>
        <taxon>Leptolyngbyaceae</taxon>
        <taxon>Stenomitos</taxon>
    </lineage>
</organism>
<proteinExistence type="predicted"/>
<evidence type="ECO:0000313" key="10">
    <source>
        <dbReference type="EMBL" id="MEP1057776.1"/>
    </source>
</evidence>
<accession>A0ABV0KEW3</accession>
<evidence type="ECO:0000259" key="9">
    <source>
        <dbReference type="Pfam" id="PF12704"/>
    </source>
</evidence>
<dbReference type="PIRSF" id="PIRSF031773">
    <property type="entry name" value="DevC"/>
    <property type="match status" value="1"/>
</dbReference>
<comment type="subcellular location">
    <subcellularLocation>
        <location evidence="1">Cell membrane</location>
        <topology evidence="1">Multi-pass membrane protein</topology>
    </subcellularLocation>
</comment>
<dbReference type="Proteomes" id="UP001476950">
    <property type="component" value="Unassembled WGS sequence"/>
</dbReference>
<keyword evidence="5 7" id="KW-1133">Transmembrane helix</keyword>
<keyword evidence="11" id="KW-1185">Reference proteome</keyword>
<dbReference type="Pfam" id="PF02687">
    <property type="entry name" value="FtsX"/>
    <property type="match status" value="1"/>
</dbReference>
<dbReference type="EMBL" id="JAMPLM010000002">
    <property type="protein sequence ID" value="MEP1057776.1"/>
    <property type="molecule type" value="Genomic_DNA"/>
</dbReference>
<feature type="domain" description="ABC3 transporter permease C-terminal" evidence="8">
    <location>
        <begin position="298"/>
        <end position="409"/>
    </location>
</feature>
<reference evidence="10 11" key="1">
    <citation type="submission" date="2022-04" db="EMBL/GenBank/DDBJ databases">
        <title>Positive selection, recombination, and allopatry shape intraspecific diversity of widespread and dominant cyanobacteria.</title>
        <authorList>
            <person name="Wei J."/>
            <person name="Shu W."/>
            <person name="Hu C."/>
        </authorList>
    </citation>
    <scope>NUCLEOTIDE SEQUENCE [LARGE SCALE GENOMIC DNA]</scope>
    <source>
        <strain evidence="10 11">AS-A4</strain>
    </source>
</reference>
<feature type="transmembrane region" description="Helical" evidence="7">
    <location>
        <begin position="290"/>
        <end position="314"/>
    </location>
</feature>
<evidence type="ECO:0000256" key="1">
    <source>
        <dbReference type="ARBA" id="ARBA00004651"/>
    </source>
</evidence>
<keyword evidence="4 7" id="KW-0812">Transmembrane</keyword>
<evidence type="ECO:0000256" key="5">
    <source>
        <dbReference type="ARBA" id="ARBA00022989"/>
    </source>
</evidence>
<dbReference type="InterPro" id="IPR005891">
    <property type="entry name" value="DevC"/>
</dbReference>
<evidence type="ECO:0000256" key="4">
    <source>
        <dbReference type="ARBA" id="ARBA00022692"/>
    </source>
</evidence>
<dbReference type="PANTHER" id="PTHR43738">
    <property type="entry name" value="ABC TRANSPORTER, MEMBRANE PROTEIN"/>
    <property type="match status" value="1"/>
</dbReference>
<dbReference type="InterPro" id="IPR051125">
    <property type="entry name" value="ABC-4/HrtB_transporter"/>
</dbReference>
<feature type="transmembrane region" description="Helical" evidence="7">
    <location>
        <begin position="345"/>
        <end position="366"/>
    </location>
</feature>
<evidence type="ECO:0000256" key="7">
    <source>
        <dbReference type="SAM" id="Phobius"/>
    </source>
</evidence>